<dbReference type="Proteomes" id="UP001142400">
    <property type="component" value="Unassembled WGS sequence"/>
</dbReference>
<gene>
    <name evidence="1" type="ORF">NQU54_22645</name>
</gene>
<evidence type="ECO:0000313" key="2">
    <source>
        <dbReference type="Proteomes" id="UP001142400"/>
    </source>
</evidence>
<evidence type="ECO:0000313" key="1">
    <source>
        <dbReference type="EMBL" id="MCQ8831791.1"/>
    </source>
</evidence>
<accession>A0A9X2RUT5</accession>
<keyword evidence="2" id="KW-1185">Reference proteome</keyword>
<dbReference type="AlphaFoldDB" id="A0A9X2RUT5"/>
<name>A0A9X2RUT5_STRMQ</name>
<proteinExistence type="predicted"/>
<organism evidence="1 2">
    <name type="scientific">Streptomyces malaysiensis subsp. samsunensis</name>
    <dbReference type="NCBI Taxonomy" id="459658"/>
    <lineage>
        <taxon>Bacteria</taxon>
        <taxon>Bacillati</taxon>
        <taxon>Actinomycetota</taxon>
        <taxon>Actinomycetes</taxon>
        <taxon>Kitasatosporales</taxon>
        <taxon>Streptomycetaceae</taxon>
        <taxon>Streptomyces</taxon>
        <taxon>Streptomyces violaceusniger group</taxon>
    </lineage>
</organism>
<dbReference type="EMBL" id="JANIIC010000027">
    <property type="protein sequence ID" value="MCQ8831791.1"/>
    <property type="molecule type" value="Genomic_DNA"/>
</dbReference>
<comment type="caution">
    <text evidence="1">The sequence shown here is derived from an EMBL/GenBank/DDBJ whole genome shotgun (WGS) entry which is preliminary data.</text>
</comment>
<protein>
    <submittedName>
        <fullName evidence="1">Uncharacterized protein</fullName>
    </submittedName>
</protein>
<dbReference type="RefSeq" id="WP_257632670.1">
    <property type="nucleotide sequence ID" value="NZ_JANIIC010000027.1"/>
</dbReference>
<reference evidence="1" key="1">
    <citation type="submission" date="2022-06" db="EMBL/GenBank/DDBJ databases">
        <title>WGS of actinobacteria.</title>
        <authorList>
            <person name="Thawai C."/>
        </authorList>
    </citation>
    <scope>NUCLEOTIDE SEQUENCE</scope>
    <source>
        <strain evidence="1">DSM 42010</strain>
    </source>
</reference>
<sequence length="73" mass="8030">MTAAWQTISGITWKTNTPGTRWFTEGGWTLRLAAIDGVDGWYLTGPGVDQQWMSIQFVASARNAARVIGEGDR</sequence>